<organism evidence="2 3">
    <name type="scientific">Solanum verrucosum</name>
    <dbReference type="NCBI Taxonomy" id="315347"/>
    <lineage>
        <taxon>Eukaryota</taxon>
        <taxon>Viridiplantae</taxon>
        <taxon>Streptophyta</taxon>
        <taxon>Embryophyta</taxon>
        <taxon>Tracheophyta</taxon>
        <taxon>Spermatophyta</taxon>
        <taxon>Magnoliopsida</taxon>
        <taxon>eudicotyledons</taxon>
        <taxon>Gunneridae</taxon>
        <taxon>Pentapetalae</taxon>
        <taxon>asterids</taxon>
        <taxon>lamiids</taxon>
        <taxon>Solanales</taxon>
        <taxon>Solanaceae</taxon>
        <taxon>Solanoideae</taxon>
        <taxon>Solaneae</taxon>
        <taxon>Solanum</taxon>
    </lineage>
</organism>
<dbReference type="EMBL" id="CP133613">
    <property type="protein sequence ID" value="WMV13376.1"/>
    <property type="molecule type" value="Genomic_DNA"/>
</dbReference>
<accession>A0AAF0Q3T2</accession>
<gene>
    <name evidence="2" type="ORF">MTR67_006761</name>
</gene>
<dbReference type="PANTHER" id="PTHR46148:SF57">
    <property type="entry name" value="OS12G0499874 PROTEIN"/>
    <property type="match status" value="1"/>
</dbReference>
<dbReference type="Pfam" id="PF24626">
    <property type="entry name" value="SH3_Tf2-1"/>
    <property type="match status" value="2"/>
</dbReference>
<dbReference type="InterPro" id="IPR056924">
    <property type="entry name" value="SH3_Tf2-1"/>
</dbReference>
<proteinExistence type="predicted"/>
<protein>
    <recommendedName>
        <fullName evidence="1">Tf2-1-like SH3-like domain-containing protein</fullName>
    </recommendedName>
</protein>
<evidence type="ECO:0000259" key="1">
    <source>
        <dbReference type="Pfam" id="PF24626"/>
    </source>
</evidence>
<evidence type="ECO:0000313" key="3">
    <source>
        <dbReference type="Proteomes" id="UP001234989"/>
    </source>
</evidence>
<feature type="domain" description="Tf2-1-like SH3-like" evidence="1">
    <location>
        <begin position="114"/>
        <end position="178"/>
    </location>
</feature>
<dbReference type="AlphaFoldDB" id="A0AAF0Q3T2"/>
<keyword evidence="3" id="KW-1185">Reference proteome</keyword>
<sequence length="325" mass="36608">MKGMMRFGKKGKLSSLYVGLYQILRSVGKVAYELHLTNDLATVHSNFDVSLLKKFVGDSTSVVPLEGLGVDESFLYEEVLIEILDRQVKKLRNKEVSSVKADVRRRDLEFDVNDWVYLKISLMKGVMRFGKKGKLSSRYVGPYQILRSVSKVAYELHLTNDLATVHSDFHVSILKKFVGDSTSVVPLEGLGVDESLLYEEVLIEILDRQVKKLRNKEVSSVKVLWKNHLVEGATWEAEAIQVGLAAPFGASPNVSSPSPNWLAFKPTHFKFRREKGPFSESPSDLKRASIVPTRIAYVMNVKVFLIVNDSRLKGFLTKNESNAKD</sequence>
<evidence type="ECO:0000313" key="2">
    <source>
        <dbReference type="EMBL" id="WMV13376.1"/>
    </source>
</evidence>
<dbReference type="Proteomes" id="UP001234989">
    <property type="component" value="Chromosome 2"/>
</dbReference>
<name>A0AAF0Q3T2_SOLVR</name>
<reference evidence="2" key="1">
    <citation type="submission" date="2023-08" db="EMBL/GenBank/DDBJ databases">
        <title>A de novo genome assembly of Solanum verrucosum Schlechtendal, a Mexican diploid species geographically isolated from the other diploid A-genome species in potato relatives.</title>
        <authorList>
            <person name="Hosaka K."/>
        </authorList>
    </citation>
    <scope>NUCLEOTIDE SEQUENCE</scope>
    <source>
        <tissue evidence="2">Young leaves</tissue>
    </source>
</reference>
<dbReference type="PANTHER" id="PTHR46148">
    <property type="entry name" value="CHROMO DOMAIN-CONTAINING PROTEIN"/>
    <property type="match status" value="1"/>
</dbReference>
<feature type="domain" description="Tf2-1-like SH3-like" evidence="1">
    <location>
        <begin position="6"/>
        <end position="56"/>
    </location>
</feature>